<reference evidence="2 3" key="1">
    <citation type="submission" date="2023-11" db="EMBL/GenBank/DDBJ databases">
        <title>Paucibacter sp. nov., isolated from fresh soil in Korea.</title>
        <authorList>
            <person name="Le N.T.T."/>
        </authorList>
    </citation>
    <scope>NUCLEOTIDE SEQUENCE [LARGE SCALE GENOMIC DNA]</scope>
    <source>
        <strain evidence="2 3">R3-3</strain>
    </source>
</reference>
<dbReference type="Proteomes" id="UP001285263">
    <property type="component" value="Unassembled WGS sequence"/>
</dbReference>
<keyword evidence="3" id="KW-1185">Reference proteome</keyword>
<keyword evidence="1" id="KW-0732">Signal</keyword>
<name>A0ABU5DN42_9BURK</name>
<dbReference type="EMBL" id="JAXCLA010000008">
    <property type="protein sequence ID" value="MDY0747726.1"/>
    <property type="molecule type" value="Genomic_DNA"/>
</dbReference>
<evidence type="ECO:0000313" key="3">
    <source>
        <dbReference type="Proteomes" id="UP001285263"/>
    </source>
</evidence>
<dbReference type="RefSeq" id="WP_320425681.1">
    <property type="nucleotide sequence ID" value="NZ_JAXCLA010000008.1"/>
</dbReference>
<evidence type="ECO:0000256" key="1">
    <source>
        <dbReference type="SAM" id="SignalP"/>
    </source>
</evidence>
<sequence>MNDARAPASTDRRAICVALLAAVCAPSRAAAPASGVADIQTEVQGIVSRFMTRASSVLPGVPAPRIVISFTPQLSWIADDGSAIHTVAWSQCPPGMQGFFAGLLGDAPPMSAPEFFHEVFNAFLVPHEMSHFVDARRGHLKNGGDFYGGEVHANRVAVAFWLGEPGGGERMARLMDAVTQAHGRMSSPVPAGQEKATYFNENYQALLDDASKYGWYQFRMFLDAWDQRNAAGFDTLLRTPLA</sequence>
<organism evidence="2 3">
    <name type="scientific">Roseateles agri</name>
    <dbReference type="NCBI Taxonomy" id="3098619"/>
    <lineage>
        <taxon>Bacteria</taxon>
        <taxon>Pseudomonadati</taxon>
        <taxon>Pseudomonadota</taxon>
        <taxon>Betaproteobacteria</taxon>
        <taxon>Burkholderiales</taxon>
        <taxon>Sphaerotilaceae</taxon>
        <taxon>Roseateles</taxon>
    </lineage>
</organism>
<gene>
    <name evidence="2" type="ORF">SNE35_24700</name>
</gene>
<protein>
    <submittedName>
        <fullName evidence="2">Uncharacterized protein</fullName>
    </submittedName>
</protein>
<evidence type="ECO:0000313" key="2">
    <source>
        <dbReference type="EMBL" id="MDY0747726.1"/>
    </source>
</evidence>
<accession>A0ABU5DN42</accession>
<feature type="signal peptide" evidence="1">
    <location>
        <begin position="1"/>
        <end position="29"/>
    </location>
</feature>
<comment type="caution">
    <text evidence="2">The sequence shown here is derived from an EMBL/GenBank/DDBJ whole genome shotgun (WGS) entry which is preliminary data.</text>
</comment>
<feature type="chain" id="PRO_5046040482" evidence="1">
    <location>
        <begin position="30"/>
        <end position="242"/>
    </location>
</feature>
<proteinExistence type="predicted"/>